<comment type="similarity">
    <text evidence="1">Belongs to the peptidase S1C family.</text>
</comment>
<keyword evidence="9" id="KW-0812">Transmembrane</keyword>
<keyword evidence="6" id="KW-0720">Serine protease</keyword>
<dbReference type="GO" id="GO:0006508">
    <property type="term" value="P:proteolysis"/>
    <property type="evidence" value="ECO:0007669"/>
    <property type="project" value="UniProtKB-KW"/>
</dbReference>
<evidence type="ECO:0000256" key="3">
    <source>
        <dbReference type="ARBA" id="ARBA00022729"/>
    </source>
</evidence>
<evidence type="ECO:0000256" key="1">
    <source>
        <dbReference type="ARBA" id="ARBA00010541"/>
    </source>
</evidence>
<dbReference type="GO" id="GO:0004252">
    <property type="term" value="F:serine-type endopeptidase activity"/>
    <property type="evidence" value="ECO:0007669"/>
    <property type="project" value="InterPro"/>
</dbReference>
<accession>A0A139SIW0</accession>
<dbReference type="SMART" id="SM00228">
    <property type="entry name" value="PDZ"/>
    <property type="match status" value="2"/>
</dbReference>
<dbReference type="Pfam" id="PF13365">
    <property type="entry name" value="Trypsin_2"/>
    <property type="match status" value="1"/>
</dbReference>
<evidence type="ECO:0000256" key="7">
    <source>
        <dbReference type="PIRSR" id="PIRSR611782-1"/>
    </source>
</evidence>
<dbReference type="AlphaFoldDB" id="A0A139SIW0"/>
<evidence type="ECO:0000256" key="2">
    <source>
        <dbReference type="ARBA" id="ARBA00022670"/>
    </source>
</evidence>
<keyword evidence="5" id="KW-0378">Hydrolase</keyword>
<dbReference type="PANTHER" id="PTHR22939">
    <property type="entry name" value="SERINE PROTEASE FAMILY S1C HTRA-RELATED"/>
    <property type="match status" value="1"/>
</dbReference>
<dbReference type="Gene3D" id="2.40.10.120">
    <property type="match status" value="1"/>
</dbReference>
<keyword evidence="2 11" id="KW-0645">Protease</keyword>
<feature type="active site" description="Charge relay system" evidence="7">
    <location>
        <position position="261"/>
    </location>
</feature>
<keyword evidence="9" id="KW-0472">Membrane</keyword>
<dbReference type="Proteomes" id="UP000071392">
    <property type="component" value="Unassembled WGS sequence"/>
</dbReference>
<sequence>MSRAASARSFALSIFCKICQPEVFWMRTKFAALLFAGLVGWGLALLFTRGIGDGDTLLPRPAEPQRTTTILQIDPTPLAHAADEVRVSYADMVEAVQPAVVSVYSTKIVSTRMGADPWARIFGGPSAPRQQREEGLGSGVIVSRDGYIITNNHVVEGADELSVLMPDDREYRATLIGADPKTDVAVIKIDATELPTVTLADSDKLRVGDVVFAFGNPLGVGQTVTMGIVSAKGRNSLGLLENVAGYEDFIQTDAAINMGNSGGALVDAKGRLVGINSAIVSTTKGNIGIGFAIPINLAASIMHSLVETGTVASGYLGASAETVSADVLERLQLPSGAVRGVVITQVTEGGPAETAGLRAADVVYAIGGRSISTMEDFRLQIAQTMPGSAVEIAFVRDGEAMTATVTLGQVVERPNALLEGVDVDLLGPDMRRRLGIDPRVSGLVITNVEDDSPYAGYLIPDVVIVEINRMPVTSLANAQGLLREGRNLLLVTYRGQYHYLSLTVE</sequence>
<dbReference type="NCBIfam" id="TIGR02037">
    <property type="entry name" value="degP_htrA_DO"/>
    <property type="match status" value="1"/>
</dbReference>
<dbReference type="InterPro" id="IPR036034">
    <property type="entry name" value="PDZ_sf"/>
</dbReference>
<reference evidence="11 12" key="1">
    <citation type="submission" date="2016-02" db="EMBL/GenBank/DDBJ databases">
        <authorList>
            <person name="Wen L."/>
            <person name="He K."/>
            <person name="Yang H."/>
        </authorList>
    </citation>
    <scope>NUCLEOTIDE SEQUENCE [LARGE SCALE GENOMIC DNA]</scope>
    <source>
        <strain evidence="11 12">CV41</strain>
    </source>
</reference>
<dbReference type="PANTHER" id="PTHR22939:SF129">
    <property type="entry name" value="SERINE PROTEASE HTRA2, MITOCHONDRIAL"/>
    <property type="match status" value="1"/>
</dbReference>
<feature type="active site" description="Charge relay system" evidence="7">
    <location>
        <position position="183"/>
    </location>
</feature>
<organism evidence="11 12">
    <name type="scientific">Cephaloticoccus capnophilus</name>
    <dbReference type="NCBI Taxonomy" id="1548208"/>
    <lineage>
        <taxon>Bacteria</taxon>
        <taxon>Pseudomonadati</taxon>
        <taxon>Verrucomicrobiota</taxon>
        <taxon>Opitutia</taxon>
        <taxon>Opitutales</taxon>
        <taxon>Opitutaceae</taxon>
        <taxon>Cephaloticoccus</taxon>
    </lineage>
</organism>
<dbReference type="PRINTS" id="PR00834">
    <property type="entry name" value="PROTEASES2C"/>
</dbReference>
<proteinExistence type="inferred from homology"/>
<feature type="transmembrane region" description="Helical" evidence="9">
    <location>
        <begin position="31"/>
        <end position="51"/>
    </location>
</feature>
<keyword evidence="3" id="KW-0732">Signal</keyword>
<evidence type="ECO:0000313" key="11">
    <source>
        <dbReference type="EMBL" id="KXU34518.1"/>
    </source>
</evidence>
<feature type="active site" description="Charge relay system" evidence="7">
    <location>
        <position position="153"/>
    </location>
</feature>
<dbReference type="InterPro" id="IPR001478">
    <property type="entry name" value="PDZ"/>
</dbReference>
<comment type="caution">
    <text evidence="11">The sequence shown here is derived from an EMBL/GenBank/DDBJ whole genome shotgun (WGS) entry which is preliminary data.</text>
</comment>
<evidence type="ECO:0000259" key="10">
    <source>
        <dbReference type="PROSITE" id="PS50106"/>
    </source>
</evidence>
<dbReference type="SUPFAM" id="SSF50494">
    <property type="entry name" value="Trypsin-like serine proteases"/>
    <property type="match status" value="1"/>
</dbReference>
<dbReference type="Gene3D" id="2.30.42.10">
    <property type="match status" value="2"/>
</dbReference>
<feature type="binding site" evidence="8">
    <location>
        <position position="183"/>
    </location>
    <ligand>
        <name>substrate</name>
    </ligand>
</feature>
<dbReference type="InterPro" id="IPR011782">
    <property type="entry name" value="Pept_S1C_Do"/>
</dbReference>
<name>A0A139SIW0_9BACT</name>
<keyword evidence="4" id="KW-0677">Repeat</keyword>
<dbReference type="EMBL" id="LSZP01000053">
    <property type="protein sequence ID" value="KXU34518.1"/>
    <property type="molecule type" value="Genomic_DNA"/>
</dbReference>
<evidence type="ECO:0000256" key="9">
    <source>
        <dbReference type="SAM" id="Phobius"/>
    </source>
</evidence>
<dbReference type="InterPro" id="IPR001940">
    <property type="entry name" value="Peptidase_S1C"/>
</dbReference>
<feature type="binding site" evidence="8">
    <location>
        <position position="153"/>
    </location>
    <ligand>
        <name>substrate</name>
    </ligand>
</feature>
<evidence type="ECO:0000256" key="5">
    <source>
        <dbReference type="ARBA" id="ARBA00022801"/>
    </source>
</evidence>
<dbReference type="Pfam" id="PF13180">
    <property type="entry name" value="PDZ_2"/>
    <property type="match status" value="1"/>
</dbReference>
<evidence type="ECO:0000256" key="4">
    <source>
        <dbReference type="ARBA" id="ARBA00022737"/>
    </source>
</evidence>
<dbReference type="SUPFAM" id="SSF50156">
    <property type="entry name" value="PDZ domain-like"/>
    <property type="match status" value="2"/>
</dbReference>
<dbReference type="STRING" id="1548208.AXK12_07130"/>
<dbReference type="InterPro" id="IPR009003">
    <property type="entry name" value="Peptidase_S1_PA"/>
</dbReference>
<keyword evidence="12" id="KW-1185">Reference proteome</keyword>
<feature type="binding site" evidence="8">
    <location>
        <begin position="259"/>
        <end position="261"/>
    </location>
    <ligand>
        <name>substrate</name>
    </ligand>
</feature>
<dbReference type="PROSITE" id="PS50106">
    <property type="entry name" value="PDZ"/>
    <property type="match status" value="1"/>
</dbReference>
<protein>
    <submittedName>
        <fullName evidence="11">Protease Do</fullName>
    </submittedName>
</protein>
<keyword evidence="9" id="KW-1133">Transmembrane helix</keyword>
<evidence type="ECO:0000313" key="12">
    <source>
        <dbReference type="Proteomes" id="UP000071392"/>
    </source>
</evidence>
<gene>
    <name evidence="11" type="ORF">AXK12_07130</name>
</gene>
<evidence type="ECO:0000256" key="6">
    <source>
        <dbReference type="ARBA" id="ARBA00022825"/>
    </source>
</evidence>
<evidence type="ECO:0000256" key="8">
    <source>
        <dbReference type="PIRSR" id="PIRSR611782-2"/>
    </source>
</evidence>
<feature type="domain" description="PDZ" evidence="10">
    <location>
        <begin position="305"/>
        <end position="398"/>
    </location>
</feature>